<dbReference type="GO" id="GO:0005366">
    <property type="term" value="F:myo-inositol:proton symporter activity"/>
    <property type="evidence" value="ECO:0007669"/>
    <property type="project" value="TreeGrafter"/>
</dbReference>
<dbReference type="FunFam" id="1.20.1250.20:FF:000073">
    <property type="entry name" value="MFS myo-inositol transporter, putative"/>
    <property type="match status" value="1"/>
</dbReference>
<keyword evidence="4 9" id="KW-0812">Transmembrane</keyword>
<dbReference type="PANTHER" id="PTHR48020:SF12">
    <property type="entry name" value="PROTON MYO-INOSITOL COTRANSPORTER"/>
    <property type="match status" value="1"/>
</dbReference>
<evidence type="ECO:0000256" key="6">
    <source>
        <dbReference type="ARBA" id="ARBA00023136"/>
    </source>
</evidence>
<comment type="subcellular location">
    <subcellularLocation>
        <location evidence="1">Membrane</location>
        <topology evidence="1">Multi-pass membrane protein</topology>
    </subcellularLocation>
</comment>
<feature type="transmembrane region" description="Helical" evidence="9">
    <location>
        <begin position="149"/>
        <end position="170"/>
    </location>
</feature>
<dbReference type="PROSITE" id="PS00216">
    <property type="entry name" value="SUGAR_TRANSPORT_1"/>
    <property type="match status" value="2"/>
</dbReference>
<dbReference type="InterPro" id="IPR003663">
    <property type="entry name" value="Sugar/inositol_transpt"/>
</dbReference>
<dbReference type="InterPro" id="IPR005829">
    <property type="entry name" value="Sugar_transporter_CS"/>
</dbReference>
<keyword evidence="3 8" id="KW-0813">Transport</keyword>
<dbReference type="PROSITE" id="PS50850">
    <property type="entry name" value="MFS"/>
    <property type="match status" value="1"/>
</dbReference>
<dbReference type="GO" id="GO:1904679">
    <property type="term" value="P:myo-inositol import across plasma membrane"/>
    <property type="evidence" value="ECO:0007669"/>
    <property type="project" value="TreeGrafter"/>
</dbReference>
<dbReference type="InterPro" id="IPR005828">
    <property type="entry name" value="MFS_sugar_transport-like"/>
</dbReference>
<keyword evidence="5 9" id="KW-1133">Transmembrane helix</keyword>
<evidence type="ECO:0000259" key="10">
    <source>
        <dbReference type="PROSITE" id="PS50850"/>
    </source>
</evidence>
<name>A0A383UST1_BLUHO</name>
<dbReference type="SUPFAM" id="SSF103473">
    <property type="entry name" value="MFS general substrate transporter"/>
    <property type="match status" value="1"/>
</dbReference>
<feature type="transmembrane region" description="Helical" evidence="9">
    <location>
        <begin position="216"/>
        <end position="235"/>
    </location>
</feature>
<keyword evidence="6 9" id="KW-0472">Membrane</keyword>
<proteinExistence type="inferred from homology"/>
<feature type="transmembrane region" description="Helical" evidence="9">
    <location>
        <begin position="358"/>
        <end position="379"/>
    </location>
</feature>
<dbReference type="InterPro" id="IPR050814">
    <property type="entry name" value="Myo-inositol_Transporter"/>
</dbReference>
<feature type="transmembrane region" description="Helical" evidence="9">
    <location>
        <begin position="49"/>
        <end position="69"/>
    </location>
</feature>
<dbReference type="VEuPathDB" id="FungiDB:BLGHR1_13602"/>
<feature type="transmembrane region" description="Helical" evidence="9">
    <location>
        <begin position="469"/>
        <end position="490"/>
    </location>
</feature>
<comment type="catalytic activity">
    <reaction evidence="7">
        <text>myo-inositol(out) + H(+)(out) = myo-inositol(in) + H(+)(in)</text>
        <dbReference type="Rhea" id="RHEA:60364"/>
        <dbReference type="ChEBI" id="CHEBI:15378"/>
        <dbReference type="ChEBI" id="CHEBI:17268"/>
    </reaction>
</comment>
<dbReference type="EMBL" id="UNSH01000045">
    <property type="protein sequence ID" value="SZF02816.1"/>
    <property type="molecule type" value="Genomic_DNA"/>
</dbReference>
<evidence type="ECO:0000256" key="7">
    <source>
        <dbReference type="ARBA" id="ARBA00049119"/>
    </source>
</evidence>
<dbReference type="InterPro" id="IPR036259">
    <property type="entry name" value="MFS_trans_sf"/>
</dbReference>
<evidence type="ECO:0000256" key="2">
    <source>
        <dbReference type="ARBA" id="ARBA00010992"/>
    </source>
</evidence>
<dbReference type="GO" id="GO:0016020">
    <property type="term" value="C:membrane"/>
    <property type="evidence" value="ECO:0007669"/>
    <property type="project" value="UniProtKB-SubCell"/>
</dbReference>
<evidence type="ECO:0000256" key="3">
    <source>
        <dbReference type="ARBA" id="ARBA00022448"/>
    </source>
</evidence>
<comment type="similarity">
    <text evidence="2 8">Belongs to the major facilitator superfamily. Sugar transporter (TC 2.A.1.1) family.</text>
</comment>
<feature type="transmembrane region" description="Helical" evidence="9">
    <location>
        <begin position="124"/>
        <end position="143"/>
    </location>
</feature>
<reference evidence="11 12" key="1">
    <citation type="submission" date="2017-11" db="EMBL/GenBank/DDBJ databases">
        <authorList>
            <person name="Kracher B."/>
        </authorList>
    </citation>
    <scope>NUCLEOTIDE SEQUENCE [LARGE SCALE GENOMIC DNA]</scope>
    <source>
        <strain evidence="11 12">RACE1</strain>
    </source>
</reference>
<dbReference type="NCBIfam" id="TIGR00879">
    <property type="entry name" value="SP"/>
    <property type="match status" value="1"/>
</dbReference>
<dbReference type="PRINTS" id="PR00171">
    <property type="entry name" value="SUGRTRNSPORT"/>
</dbReference>
<feature type="transmembrane region" description="Helical" evidence="9">
    <location>
        <begin position="182"/>
        <end position="204"/>
    </location>
</feature>
<dbReference type="PROSITE" id="PS00217">
    <property type="entry name" value="SUGAR_TRANSPORT_2"/>
    <property type="match status" value="1"/>
</dbReference>
<feature type="domain" description="Major facilitator superfamily (MFS) profile" evidence="10">
    <location>
        <begin position="56"/>
        <end position="524"/>
    </location>
</feature>
<evidence type="ECO:0000256" key="8">
    <source>
        <dbReference type="RuleBase" id="RU003346"/>
    </source>
</evidence>
<evidence type="ECO:0000256" key="5">
    <source>
        <dbReference type="ARBA" id="ARBA00022989"/>
    </source>
</evidence>
<gene>
    <name evidence="11" type="ORF">BLGHR1_13602</name>
</gene>
<evidence type="ECO:0000256" key="4">
    <source>
        <dbReference type="ARBA" id="ARBA00022692"/>
    </source>
</evidence>
<evidence type="ECO:0000256" key="9">
    <source>
        <dbReference type="SAM" id="Phobius"/>
    </source>
</evidence>
<dbReference type="PANTHER" id="PTHR48020">
    <property type="entry name" value="PROTON MYO-INOSITOL COTRANSPORTER"/>
    <property type="match status" value="1"/>
</dbReference>
<feature type="transmembrane region" description="Helical" evidence="9">
    <location>
        <begin position="323"/>
        <end position="352"/>
    </location>
</feature>
<dbReference type="Pfam" id="PF00083">
    <property type="entry name" value="Sugar_tr"/>
    <property type="match status" value="1"/>
</dbReference>
<dbReference type="Gene3D" id="1.20.1250.20">
    <property type="entry name" value="MFS general substrate transporter like domains"/>
    <property type="match status" value="1"/>
</dbReference>
<evidence type="ECO:0000313" key="12">
    <source>
        <dbReference type="Proteomes" id="UP000275772"/>
    </source>
</evidence>
<evidence type="ECO:0000313" key="11">
    <source>
        <dbReference type="EMBL" id="SZF02816.1"/>
    </source>
</evidence>
<accession>A0A383UST1</accession>
<feature type="transmembrane region" description="Helical" evidence="9">
    <location>
        <begin position="431"/>
        <end position="457"/>
    </location>
</feature>
<evidence type="ECO:0000256" key="1">
    <source>
        <dbReference type="ARBA" id="ARBA00004141"/>
    </source>
</evidence>
<protein>
    <recommendedName>
        <fullName evidence="10">Major facilitator superfamily (MFS) profile domain-containing protein</fullName>
    </recommendedName>
</protein>
<dbReference type="InterPro" id="IPR020846">
    <property type="entry name" value="MFS_dom"/>
</dbReference>
<dbReference type="Proteomes" id="UP000275772">
    <property type="component" value="Unassembled WGS sequence"/>
</dbReference>
<feature type="transmembrane region" description="Helical" evidence="9">
    <location>
        <begin position="386"/>
        <end position="411"/>
    </location>
</feature>
<organism evidence="11 12">
    <name type="scientific">Blumeria hordei</name>
    <name type="common">Barley powdery mildew</name>
    <name type="synonym">Blumeria graminis f. sp. hordei</name>
    <dbReference type="NCBI Taxonomy" id="2867405"/>
    <lineage>
        <taxon>Eukaryota</taxon>
        <taxon>Fungi</taxon>
        <taxon>Dikarya</taxon>
        <taxon>Ascomycota</taxon>
        <taxon>Pezizomycotina</taxon>
        <taxon>Leotiomycetes</taxon>
        <taxon>Erysiphales</taxon>
        <taxon>Erysiphaceae</taxon>
        <taxon>Blumeria</taxon>
    </lineage>
</organism>
<dbReference type="AlphaFoldDB" id="A0A383UST1"/>
<feature type="transmembrane region" description="Helical" evidence="9">
    <location>
        <begin position="96"/>
        <end position="117"/>
    </location>
</feature>
<sequence length="556" mass="61269">MKNAIKMVKLDKTREPLMGSERHVQDEGSIINEAYANETSGEEDYQHHLTPFVSLLTLTASISGFLFGYDTGVISSMLISIRTSLGHSLTVLDKSLITSVTAFFALLGSPLAGFLADSWGRKKVVLLADVTFAVGALIQASSYTVAELVFGRAVVGLAIGAASFVAPLYITELSPAPFRGRLVIVNVLFITIGQVVAYVVGWTFSDWNETGIGWRLMAGLGAVPAIIQFFIMITMPETPRWLVMSEREDEARKVLSKVYGARNNANRLVTEVLQGIESERVEEQISRRAWAREIEHPNDNSWTSSIKDTWIELTRNGGNRRALIISCLLQALQQLCGFNSIMYFSASIFAILEFESPTFTSLAVASTNFFMTCVAFLIIDRIGRRYILLYTIPVMILGLLFCSLGFLFMSIPTFRKASDSISTTNIALPRVAPLIVLFSIILFVGAYALGLGTVPWLQSELFPLSVRALGSGISTSTNWTANFIVGLTFLPMMEFMSPTSTFIIYAAFCVLGWLAIWRFYPETSGCGLEDVKALLANGWGVERDKTSSLRDESAEH</sequence>
<feature type="transmembrane region" description="Helical" evidence="9">
    <location>
        <begin position="502"/>
        <end position="520"/>
    </location>
</feature>